<evidence type="ECO:0000313" key="4">
    <source>
        <dbReference type="EMBL" id="KAK5701918.1"/>
    </source>
</evidence>
<feature type="repeat" description="ANK" evidence="3">
    <location>
        <begin position="108"/>
        <end position="140"/>
    </location>
</feature>
<organism evidence="4 5">
    <name type="scientific">Elasticomyces elasticus</name>
    <dbReference type="NCBI Taxonomy" id="574655"/>
    <lineage>
        <taxon>Eukaryota</taxon>
        <taxon>Fungi</taxon>
        <taxon>Dikarya</taxon>
        <taxon>Ascomycota</taxon>
        <taxon>Pezizomycotina</taxon>
        <taxon>Dothideomycetes</taxon>
        <taxon>Dothideomycetidae</taxon>
        <taxon>Mycosphaerellales</taxon>
        <taxon>Teratosphaeriaceae</taxon>
        <taxon>Elasticomyces</taxon>
    </lineage>
</organism>
<evidence type="ECO:0000313" key="5">
    <source>
        <dbReference type="Proteomes" id="UP001310594"/>
    </source>
</evidence>
<dbReference type="InterPro" id="IPR002110">
    <property type="entry name" value="Ankyrin_rpt"/>
</dbReference>
<gene>
    <name evidence="4" type="ORF">LTR97_004736</name>
</gene>
<evidence type="ECO:0000256" key="1">
    <source>
        <dbReference type="ARBA" id="ARBA00022737"/>
    </source>
</evidence>
<dbReference type="Pfam" id="PF12796">
    <property type="entry name" value="Ank_2"/>
    <property type="match status" value="2"/>
</dbReference>
<dbReference type="InterPro" id="IPR036770">
    <property type="entry name" value="Ankyrin_rpt-contain_sf"/>
</dbReference>
<proteinExistence type="predicted"/>
<protein>
    <submittedName>
        <fullName evidence="4">Uncharacterized protein</fullName>
    </submittedName>
</protein>
<dbReference type="PROSITE" id="PS50297">
    <property type="entry name" value="ANK_REP_REGION"/>
    <property type="match status" value="2"/>
</dbReference>
<reference evidence="4" key="1">
    <citation type="submission" date="2023-08" db="EMBL/GenBank/DDBJ databases">
        <title>Black Yeasts Isolated from many extreme environments.</title>
        <authorList>
            <person name="Coleine C."/>
            <person name="Stajich J.E."/>
            <person name="Selbmann L."/>
        </authorList>
    </citation>
    <scope>NUCLEOTIDE SEQUENCE</scope>
    <source>
        <strain evidence="4">CCFEE 5810</strain>
    </source>
</reference>
<keyword evidence="1" id="KW-0677">Repeat</keyword>
<dbReference type="PANTHER" id="PTHR24198">
    <property type="entry name" value="ANKYRIN REPEAT AND PROTEIN KINASE DOMAIN-CONTAINING PROTEIN"/>
    <property type="match status" value="1"/>
</dbReference>
<dbReference type="SMART" id="SM00248">
    <property type="entry name" value="ANK"/>
    <property type="match status" value="7"/>
</dbReference>
<name>A0AAN8A2N1_9PEZI</name>
<sequence length="268" mass="28903">MFTPPSSPRVDESRWCPPNMASLTAKEKHTLGEMLYTAACAGDCEHIKLLLNIGAPINSSSLIKSLYDSFSPAKAGMLSPLAGAAGNHRLDAVVLLLAEGAELNSTHCSSSALHEAIRSDDIEIAGLLLDIGADVNSRNVFNSSTLTYAVKYSSVDMVKLVLSYTPNLDQVSFAAAVHWAVWPCKPESLELLLQAGADINHPVLGGNTILHCAVRSKNLETVECLLRFHADPRRRNNVGQTPLHVAEEGGCVGLARRLSEATYRMRKT</sequence>
<evidence type="ECO:0000256" key="3">
    <source>
        <dbReference type="PROSITE-ProRule" id="PRU00023"/>
    </source>
</evidence>
<comment type="caution">
    <text evidence="4">The sequence shown here is derived from an EMBL/GenBank/DDBJ whole genome shotgun (WGS) entry which is preliminary data.</text>
</comment>
<accession>A0AAN8A2N1</accession>
<dbReference type="EMBL" id="JAVRQU010000006">
    <property type="protein sequence ID" value="KAK5701918.1"/>
    <property type="molecule type" value="Genomic_DNA"/>
</dbReference>
<dbReference type="Proteomes" id="UP001310594">
    <property type="component" value="Unassembled WGS sequence"/>
</dbReference>
<feature type="repeat" description="ANK" evidence="3">
    <location>
        <begin position="205"/>
        <end position="237"/>
    </location>
</feature>
<evidence type="ECO:0000256" key="2">
    <source>
        <dbReference type="ARBA" id="ARBA00023043"/>
    </source>
</evidence>
<dbReference type="Gene3D" id="1.25.40.20">
    <property type="entry name" value="Ankyrin repeat-containing domain"/>
    <property type="match status" value="2"/>
</dbReference>
<dbReference type="PANTHER" id="PTHR24198:SF165">
    <property type="entry name" value="ANKYRIN REPEAT-CONTAINING PROTEIN-RELATED"/>
    <property type="match status" value="1"/>
</dbReference>
<dbReference type="AlphaFoldDB" id="A0AAN8A2N1"/>
<dbReference type="SUPFAM" id="SSF48403">
    <property type="entry name" value="Ankyrin repeat"/>
    <property type="match status" value="1"/>
</dbReference>
<keyword evidence="2 3" id="KW-0040">ANK repeat</keyword>
<dbReference type="PROSITE" id="PS50088">
    <property type="entry name" value="ANK_REPEAT"/>
    <property type="match status" value="2"/>
</dbReference>